<accession>A0A7D9LC93</accession>
<dbReference type="AlphaFoldDB" id="A0A7D9LC93"/>
<dbReference type="Proteomes" id="UP001152795">
    <property type="component" value="Unassembled WGS sequence"/>
</dbReference>
<proteinExistence type="predicted"/>
<sequence>MALRKNGVLRVLYVEFGLDLFGKAISKTVPSIGEAPNTVKSKQLKKDLLILVVRLKPKVHLLVLCSLINNILHKKDMIKDQVTTVYMFVYTIEKDRDNFVRERTPKQNVLSTLTLPTFSKCHLNECQNRLNCLYPNHCSPSTFCKNIDKHPERPEGKQTLKDLNKKLSEERKRLSFMKEELKYVTD</sequence>
<name>A0A7D9LC93_PARCT</name>
<gene>
    <name evidence="1" type="ORF">PACLA_8A038844</name>
</gene>
<reference evidence="1" key="1">
    <citation type="submission" date="2020-04" db="EMBL/GenBank/DDBJ databases">
        <authorList>
            <person name="Alioto T."/>
            <person name="Alioto T."/>
            <person name="Gomez Garrido J."/>
        </authorList>
    </citation>
    <scope>NUCLEOTIDE SEQUENCE</scope>
    <source>
        <strain evidence="1">A484AB</strain>
    </source>
</reference>
<evidence type="ECO:0000313" key="1">
    <source>
        <dbReference type="EMBL" id="CAB4028114.1"/>
    </source>
</evidence>
<dbReference type="EMBL" id="CACRXK020015254">
    <property type="protein sequence ID" value="CAB4028114.1"/>
    <property type="molecule type" value="Genomic_DNA"/>
</dbReference>
<protein>
    <submittedName>
        <fullName evidence="1">Uncharacterized protein</fullName>
    </submittedName>
</protein>
<comment type="caution">
    <text evidence="1">The sequence shown here is derived from an EMBL/GenBank/DDBJ whole genome shotgun (WGS) entry which is preliminary data.</text>
</comment>
<organism evidence="1 2">
    <name type="scientific">Paramuricea clavata</name>
    <name type="common">Red gorgonian</name>
    <name type="synonym">Violescent sea-whip</name>
    <dbReference type="NCBI Taxonomy" id="317549"/>
    <lineage>
        <taxon>Eukaryota</taxon>
        <taxon>Metazoa</taxon>
        <taxon>Cnidaria</taxon>
        <taxon>Anthozoa</taxon>
        <taxon>Octocorallia</taxon>
        <taxon>Malacalcyonacea</taxon>
        <taxon>Plexauridae</taxon>
        <taxon>Paramuricea</taxon>
    </lineage>
</organism>
<keyword evidence="2" id="KW-1185">Reference proteome</keyword>
<evidence type="ECO:0000313" key="2">
    <source>
        <dbReference type="Proteomes" id="UP001152795"/>
    </source>
</evidence>